<accession>A0A6I9UMR9</accession>
<dbReference type="PANTHER" id="PTHR34543">
    <property type="entry name" value="PROTEIN ABA DEFICIENT 4, CHLOROPLASTIC"/>
    <property type="match status" value="1"/>
</dbReference>
<dbReference type="Proteomes" id="UP000504604">
    <property type="component" value="Linkage group LG15"/>
</dbReference>
<gene>
    <name evidence="3" type="primary">LOC105177939</name>
</gene>
<reference evidence="3" key="1">
    <citation type="submission" date="2025-08" db="UniProtKB">
        <authorList>
            <consortium name="RefSeq"/>
        </authorList>
    </citation>
    <scope>IDENTIFICATION</scope>
</reference>
<protein>
    <submittedName>
        <fullName evidence="3">Protein ABA DEFICIENT 4, chloroplastic isoform X1</fullName>
    </submittedName>
</protein>
<dbReference type="InParanoid" id="A0A6I9UMR9"/>
<dbReference type="KEGG" id="sind:105177939"/>
<keyword evidence="1" id="KW-0812">Transmembrane</keyword>
<keyword evidence="2" id="KW-1185">Reference proteome</keyword>
<feature type="transmembrane region" description="Helical" evidence="1">
    <location>
        <begin position="168"/>
        <end position="187"/>
    </location>
</feature>
<sequence>MSNFCSPTSVSSLYTISTLIPLASSYSMMALSCCFFSSQVCVSLRIDCHRPRLQSIASCNNRTSSRRLTLGVTSKNSRGRFGGAVVGKEVKQLIGWNFAGGSRIITIPNLGRDSSCRKSSAVYASWVPSAHQIASSAFTWGTVAVLPFYTFMVVAPRAKFTKKLAASSVPYIVLGALYAYLLCLSWTPDTIHLMFASKYWLPELPGIAKMFSSEITLASAWIHLLAIDLFAARQIYFDGLQNDVETRHSVSLCLLSCPIGILAHVITKAVTTSR</sequence>
<dbReference type="OrthoDB" id="196782at2759"/>
<evidence type="ECO:0000313" key="2">
    <source>
        <dbReference type="Proteomes" id="UP000504604"/>
    </source>
</evidence>
<dbReference type="Pfam" id="PF14108">
    <property type="entry name" value="ABA4-like"/>
    <property type="match status" value="1"/>
</dbReference>
<dbReference type="PANTHER" id="PTHR34543:SF1">
    <property type="entry name" value="PROTEIN ABA DEFICIENT 4, CHLOROPLASTIC"/>
    <property type="match status" value="1"/>
</dbReference>
<keyword evidence="1" id="KW-0472">Membrane</keyword>
<dbReference type="GeneID" id="105177939"/>
<feature type="transmembrane region" description="Helical" evidence="1">
    <location>
        <begin position="137"/>
        <end position="156"/>
    </location>
</feature>
<dbReference type="AlphaFoldDB" id="A0A6I9UMR9"/>
<dbReference type="InterPro" id="IPR025461">
    <property type="entry name" value="ABA4-like"/>
</dbReference>
<organism evidence="2 3">
    <name type="scientific">Sesamum indicum</name>
    <name type="common">Oriental sesame</name>
    <name type="synonym">Sesamum orientale</name>
    <dbReference type="NCBI Taxonomy" id="4182"/>
    <lineage>
        <taxon>Eukaryota</taxon>
        <taxon>Viridiplantae</taxon>
        <taxon>Streptophyta</taxon>
        <taxon>Embryophyta</taxon>
        <taxon>Tracheophyta</taxon>
        <taxon>Spermatophyta</taxon>
        <taxon>Magnoliopsida</taxon>
        <taxon>eudicotyledons</taxon>
        <taxon>Gunneridae</taxon>
        <taxon>Pentapetalae</taxon>
        <taxon>asterids</taxon>
        <taxon>lamiids</taxon>
        <taxon>Lamiales</taxon>
        <taxon>Pedaliaceae</taxon>
        <taxon>Sesamum</taxon>
    </lineage>
</organism>
<dbReference type="FunCoup" id="A0A6I9UMR9">
    <property type="interactions" value="503"/>
</dbReference>
<keyword evidence="1" id="KW-1133">Transmembrane helix</keyword>
<proteinExistence type="predicted"/>
<dbReference type="RefSeq" id="XP_011099553.1">
    <property type="nucleotide sequence ID" value="XM_011101251.2"/>
</dbReference>
<name>A0A6I9UMR9_SESIN</name>
<evidence type="ECO:0000313" key="3">
    <source>
        <dbReference type="RefSeq" id="XP_011099553.1"/>
    </source>
</evidence>
<evidence type="ECO:0000256" key="1">
    <source>
        <dbReference type="SAM" id="Phobius"/>
    </source>
</evidence>